<keyword evidence="7 9" id="KW-0472">Membrane</keyword>
<keyword evidence="9" id="KW-0406">Ion transport</keyword>
<keyword evidence="3 9" id="KW-1003">Cell membrane</keyword>
<evidence type="ECO:0000256" key="8">
    <source>
        <dbReference type="ARBA" id="ARBA00023201"/>
    </source>
</evidence>
<feature type="transmembrane region" description="Helical" evidence="9">
    <location>
        <begin position="145"/>
        <end position="162"/>
    </location>
</feature>
<evidence type="ECO:0000313" key="10">
    <source>
        <dbReference type="EMBL" id="CAA9309730.1"/>
    </source>
</evidence>
<evidence type="ECO:0000256" key="7">
    <source>
        <dbReference type="ARBA" id="ARBA00023136"/>
    </source>
</evidence>
<keyword evidence="2 9" id="KW-0050">Antiport</keyword>
<evidence type="ECO:0000256" key="3">
    <source>
        <dbReference type="ARBA" id="ARBA00022475"/>
    </source>
</evidence>
<feature type="transmembrane region" description="Helical" evidence="9">
    <location>
        <begin position="171"/>
        <end position="192"/>
    </location>
</feature>
<dbReference type="PANTHER" id="PTHR30341:SF0">
    <property type="entry name" value="NA(+)_H(+) ANTIPORTER NHAA"/>
    <property type="match status" value="1"/>
</dbReference>
<comment type="similarity">
    <text evidence="9">Belongs to the NhaA Na(+)/H(+) (TC 2.A.33) antiporter family.</text>
</comment>
<keyword evidence="4 9" id="KW-0812">Transmembrane</keyword>
<dbReference type="InterPro" id="IPR004670">
    <property type="entry name" value="NhaA"/>
</dbReference>
<evidence type="ECO:0000256" key="1">
    <source>
        <dbReference type="ARBA" id="ARBA00004429"/>
    </source>
</evidence>
<keyword evidence="9" id="KW-0813">Transport</keyword>
<dbReference type="AlphaFoldDB" id="A0A6J4KM12"/>
<dbReference type="InterPro" id="IPR023171">
    <property type="entry name" value="Na/H_antiporter_dom_sf"/>
</dbReference>
<feature type="transmembrane region" description="Helical" evidence="9">
    <location>
        <begin position="307"/>
        <end position="328"/>
    </location>
</feature>
<feature type="transmembrane region" description="Helical" evidence="9">
    <location>
        <begin position="198"/>
        <end position="219"/>
    </location>
</feature>
<feature type="transmembrane region" description="Helical" evidence="9">
    <location>
        <begin position="369"/>
        <end position="393"/>
    </location>
</feature>
<comment type="function">
    <text evidence="9">Na(+)/H(+) antiporter that extrudes sodium in exchange for external protons.</text>
</comment>
<evidence type="ECO:0000256" key="9">
    <source>
        <dbReference type="HAMAP-Rule" id="MF_01844"/>
    </source>
</evidence>
<protein>
    <recommendedName>
        <fullName evidence="9">Na(+)/H(+) antiporter NhaA</fullName>
    </recommendedName>
    <alternativeName>
        <fullName evidence="9">Sodium/proton antiporter NhaA</fullName>
    </alternativeName>
</protein>
<keyword evidence="6 9" id="KW-0915">Sodium</keyword>
<evidence type="ECO:0000256" key="5">
    <source>
        <dbReference type="ARBA" id="ARBA00022989"/>
    </source>
</evidence>
<dbReference type="Gene3D" id="1.20.1530.10">
    <property type="entry name" value="Na+/H+ antiporter like domain"/>
    <property type="match status" value="1"/>
</dbReference>
<evidence type="ECO:0000256" key="2">
    <source>
        <dbReference type="ARBA" id="ARBA00022449"/>
    </source>
</evidence>
<sequence length="431" mass="45067">MADTQHNDLSRRNRVALQVIGPFQAFARSGSLGGLFLLLAALLAFAWANSPWAATYNGILSEYLSLNLGDWSLRLSLAHWVNDGLMAIFFLMVGLELKRELITGELSRPRQAALGVAAALGGMVIPALVYVLINRGGAGLEGWAIPMATDIAFALAAISVLGSRVPLGLKVFLTALAIVDDLGAVLVIGLFYTSGLNLGALGVAFALLASLFVFNRMGIRHLGVYLIPGIFLWYFVLLSGLHATLAGVLIAFIIPIARRVTAPVDELREAVKAGDAEAVGSHLAAVERVLEAKQSPLHRLEHALHPYVNFLVLPIFALFNAGLSLAGVGVGSVTLGIAAGLVVGKPLGVFLLSFIAVKTGLAQLPAGVTWRGVLGVGLLAGIGFTMSLFIAGLSFEAELYNQARLGIIVGSLVSAGLGIALLATGKRTVAP</sequence>
<keyword evidence="5 9" id="KW-1133">Transmembrane helix</keyword>
<accession>A0A6J4KM12</accession>
<keyword evidence="8 9" id="KW-0739">Sodium transport</keyword>
<feature type="transmembrane region" description="Helical" evidence="9">
    <location>
        <begin position="335"/>
        <end position="357"/>
    </location>
</feature>
<comment type="catalytic activity">
    <reaction evidence="9">
        <text>Na(+)(in) + 2 H(+)(out) = Na(+)(out) + 2 H(+)(in)</text>
        <dbReference type="Rhea" id="RHEA:29251"/>
        <dbReference type="ChEBI" id="CHEBI:15378"/>
        <dbReference type="ChEBI" id="CHEBI:29101"/>
    </reaction>
</comment>
<feature type="transmembrane region" description="Helical" evidence="9">
    <location>
        <begin position="73"/>
        <end position="93"/>
    </location>
</feature>
<evidence type="ECO:0000256" key="6">
    <source>
        <dbReference type="ARBA" id="ARBA00023053"/>
    </source>
</evidence>
<dbReference type="HAMAP" id="MF_01844">
    <property type="entry name" value="NhaA"/>
    <property type="match status" value="1"/>
</dbReference>
<feature type="transmembrane region" description="Helical" evidence="9">
    <location>
        <begin position="231"/>
        <end position="257"/>
    </location>
</feature>
<name>A0A6J4KM12_9CHLR</name>
<gene>
    <name evidence="9" type="primary">nhaA</name>
    <name evidence="10" type="ORF">AVDCRST_MAG93-5148</name>
</gene>
<feature type="transmembrane region" description="Helical" evidence="9">
    <location>
        <begin position="113"/>
        <end position="133"/>
    </location>
</feature>
<dbReference type="GO" id="GO:0015385">
    <property type="term" value="F:sodium:proton antiporter activity"/>
    <property type="evidence" value="ECO:0007669"/>
    <property type="project" value="UniProtKB-UniRule"/>
</dbReference>
<dbReference type="PANTHER" id="PTHR30341">
    <property type="entry name" value="SODIUM ION/PROTON ANTIPORTER NHAA-RELATED"/>
    <property type="match status" value="1"/>
</dbReference>
<reference evidence="10" key="1">
    <citation type="submission" date="2020-02" db="EMBL/GenBank/DDBJ databases">
        <authorList>
            <person name="Meier V. D."/>
        </authorList>
    </citation>
    <scope>NUCLEOTIDE SEQUENCE</scope>
    <source>
        <strain evidence="10">AVDCRST_MAG93</strain>
    </source>
</reference>
<comment type="subcellular location">
    <subcellularLocation>
        <location evidence="1">Cell inner membrane</location>
        <topology evidence="1">Multi-pass membrane protein</topology>
    </subcellularLocation>
    <subcellularLocation>
        <location evidence="9">Cell membrane</location>
        <topology evidence="9">Multi-pass membrane protein</topology>
    </subcellularLocation>
</comment>
<dbReference type="GO" id="GO:0005886">
    <property type="term" value="C:plasma membrane"/>
    <property type="evidence" value="ECO:0007669"/>
    <property type="project" value="UniProtKB-SubCell"/>
</dbReference>
<organism evidence="10">
    <name type="scientific">uncultured Chloroflexia bacterium</name>
    <dbReference type="NCBI Taxonomy" id="1672391"/>
    <lineage>
        <taxon>Bacteria</taxon>
        <taxon>Bacillati</taxon>
        <taxon>Chloroflexota</taxon>
        <taxon>Chloroflexia</taxon>
        <taxon>environmental samples</taxon>
    </lineage>
</organism>
<dbReference type="NCBIfam" id="TIGR00773">
    <property type="entry name" value="NhaA"/>
    <property type="match status" value="1"/>
</dbReference>
<dbReference type="GO" id="GO:0006885">
    <property type="term" value="P:regulation of pH"/>
    <property type="evidence" value="ECO:0007669"/>
    <property type="project" value="UniProtKB-UniRule"/>
</dbReference>
<proteinExistence type="inferred from homology"/>
<dbReference type="EMBL" id="CADCTR010001734">
    <property type="protein sequence ID" value="CAA9309730.1"/>
    <property type="molecule type" value="Genomic_DNA"/>
</dbReference>
<dbReference type="Pfam" id="PF06965">
    <property type="entry name" value="Na_H_antiport_1"/>
    <property type="match status" value="1"/>
</dbReference>
<feature type="transmembrane region" description="Helical" evidence="9">
    <location>
        <begin position="405"/>
        <end position="425"/>
    </location>
</feature>
<evidence type="ECO:0000256" key="4">
    <source>
        <dbReference type="ARBA" id="ARBA00022692"/>
    </source>
</evidence>
<feature type="transmembrane region" description="Helical" evidence="9">
    <location>
        <begin position="32"/>
        <end position="53"/>
    </location>
</feature>